<dbReference type="Proteomes" id="UP000266723">
    <property type="component" value="Unassembled WGS sequence"/>
</dbReference>
<name>A0ABQ7BMG5_BRACR</name>
<keyword evidence="3" id="KW-1185">Reference proteome</keyword>
<evidence type="ECO:0000313" key="3">
    <source>
        <dbReference type="Proteomes" id="UP000266723"/>
    </source>
</evidence>
<feature type="compositionally biased region" description="Basic and acidic residues" evidence="1">
    <location>
        <begin position="58"/>
        <end position="71"/>
    </location>
</feature>
<feature type="region of interest" description="Disordered" evidence="1">
    <location>
        <begin position="37"/>
        <end position="76"/>
    </location>
</feature>
<sequence length="103" mass="11037">MQHGLNHAGSLTRVDSLRRGNEGLRCGLDHAGWAHRAHEDGASSTGSHGMSDAGSRTRAHEDGAQRDDSRRVGLTRGVVPARMMKLLDTPTRGEGLGVIYPRA</sequence>
<organism evidence="2 3">
    <name type="scientific">Brassica cretica</name>
    <name type="common">Mustard</name>
    <dbReference type="NCBI Taxonomy" id="69181"/>
    <lineage>
        <taxon>Eukaryota</taxon>
        <taxon>Viridiplantae</taxon>
        <taxon>Streptophyta</taxon>
        <taxon>Embryophyta</taxon>
        <taxon>Tracheophyta</taxon>
        <taxon>Spermatophyta</taxon>
        <taxon>Magnoliopsida</taxon>
        <taxon>eudicotyledons</taxon>
        <taxon>Gunneridae</taxon>
        <taxon>Pentapetalae</taxon>
        <taxon>rosids</taxon>
        <taxon>malvids</taxon>
        <taxon>Brassicales</taxon>
        <taxon>Brassicaceae</taxon>
        <taxon>Brassiceae</taxon>
        <taxon>Brassica</taxon>
    </lineage>
</organism>
<proteinExistence type="predicted"/>
<gene>
    <name evidence="2" type="ORF">DY000_02039057</name>
</gene>
<dbReference type="EMBL" id="QGKV02001507">
    <property type="protein sequence ID" value="KAF3533301.1"/>
    <property type="molecule type" value="Genomic_DNA"/>
</dbReference>
<protein>
    <submittedName>
        <fullName evidence="2">Uncharacterized protein</fullName>
    </submittedName>
</protein>
<accession>A0ABQ7BMG5</accession>
<evidence type="ECO:0000256" key="1">
    <source>
        <dbReference type="SAM" id="MobiDB-lite"/>
    </source>
</evidence>
<comment type="caution">
    <text evidence="2">The sequence shown here is derived from an EMBL/GenBank/DDBJ whole genome shotgun (WGS) entry which is preliminary data.</text>
</comment>
<reference evidence="2 3" key="1">
    <citation type="journal article" date="2020" name="BMC Genomics">
        <title>Intraspecific diversification of the crop wild relative Brassica cretica Lam. using demographic model selection.</title>
        <authorList>
            <person name="Kioukis A."/>
            <person name="Michalopoulou V.A."/>
            <person name="Briers L."/>
            <person name="Pirintsos S."/>
            <person name="Studholme D.J."/>
            <person name="Pavlidis P."/>
            <person name="Sarris P.F."/>
        </authorList>
    </citation>
    <scope>NUCLEOTIDE SEQUENCE [LARGE SCALE GENOMIC DNA]</scope>
    <source>
        <strain evidence="3">cv. PFS-1207/04</strain>
    </source>
</reference>
<evidence type="ECO:0000313" key="2">
    <source>
        <dbReference type="EMBL" id="KAF3533301.1"/>
    </source>
</evidence>